<keyword evidence="3" id="KW-1185">Reference proteome</keyword>
<dbReference type="InterPro" id="IPR055235">
    <property type="entry name" value="ASD1_cat"/>
</dbReference>
<dbReference type="InterPro" id="IPR017853">
    <property type="entry name" value="GH"/>
</dbReference>
<dbReference type="Gene3D" id="3.20.20.80">
    <property type="entry name" value="Glycosidases"/>
    <property type="match status" value="1"/>
</dbReference>
<dbReference type="GO" id="GO:0016787">
    <property type="term" value="F:hydrolase activity"/>
    <property type="evidence" value="ECO:0007669"/>
    <property type="project" value="UniProtKB-KW"/>
</dbReference>
<sequence>MGRYIYGGIYGPDNKHGLSDPKTGFRKDVLALSKNSTFLSSDILVVILLVAIDGKMVSDLSTFSLAELAWLTEESNQFGTDKFMEFCKVMGAEPYICLKMGAGTLEDTLAWLDYCNRCTVFSKCAEAIFLIVSKSANTHYANLQREIGHPEPYRVKYWSLGNEVWGAWQAHYYSVRYDSETGYALWDRVTLKKLVPVFTLSEGDHSVNVIGRATAEKAIDITTSLIDLAKIESGLDKKVTLCFHVRRWPTSRQLYEDPVRAPGEKEAEEHYNLSDAIVKPTDQITDRIHTIFTTTTLRMNTFSHDAAPGNLRVDLACPNFIVSNNTNT</sequence>
<proteinExistence type="predicted"/>
<dbReference type="Proteomes" id="UP000297245">
    <property type="component" value="Unassembled WGS sequence"/>
</dbReference>
<accession>A0A4S8MAX7</accession>
<protein>
    <submittedName>
        <fullName evidence="2">Glycoside hydrolase</fullName>
    </submittedName>
</protein>
<dbReference type="OrthoDB" id="3032304at2759"/>
<keyword evidence="2" id="KW-0378">Hydrolase</keyword>
<evidence type="ECO:0000313" key="3">
    <source>
        <dbReference type="Proteomes" id="UP000297245"/>
    </source>
</evidence>
<dbReference type="EMBL" id="ML179116">
    <property type="protein sequence ID" value="THU99622.1"/>
    <property type="molecule type" value="Genomic_DNA"/>
</dbReference>
<reference evidence="2 3" key="1">
    <citation type="journal article" date="2019" name="Nat. Ecol. Evol.">
        <title>Megaphylogeny resolves global patterns of mushroom evolution.</title>
        <authorList>
            <person name="Varga T."/>
            <person name="Krizsan K."/>
            <person name="Foldi C."/>
            <person name="Dima B."/>
            <person name="Sanchez-Garcia M."/>
            <person name="Sanchez-Ramirez S."/>
            <person name="Szollosi G.J."/>
            <person name="Szarkandi J.G."/>
            <person name="Papp V."/>
            <person name="Albert L."/>
            <person name="Andreopoulos W."/>
            <person name="Angelini C."/>
            <person name="Antonin V."/>
            <person name="Barry K.W."/>
            <person name="Bougher N.L."/>
            <person name="Buchanan P."/>
            <person name="Buyck B."/>
            <person name="Bense V."/>
            <person name="Catcheside P."/>
            <person name="Chovatia M."/>
            <person name="Cooper J."/>
            <person name="Damon W."/>
            <person name="Desjardin D."/>
            <person name="Finy P."/>
            <person name="Geml J."/>
            <person name="Haridas S."/>
            <person name="Hughes K."/>
            <person name="Justo A."/>
            <person name="Karasinski D."/>
            <person name="Kautmanova I."/>
            <person name="Kiss B."/>
            <person name="Kocsube S."/>
            <person name="Kotiranta H."/>
            <person name="LaButti K.M."/>
            <person name="Lechner B.E."/>
            <person name="Liimatainen K."/>
            <person name="Lipzen A."/>
            <person name="Lukacs Z."/>
            <person name="Mihaltcheva S."/>
            <person name="Morgado L.N."/>
            <person name="Niskanen T."/>
            <person name="Noordeloos M.E."/>
            <person name="Ohm R.A."/>
            <person name="Ortiz-Santana B."/>
            <person name="Ovrebo C."/>
            <person name="Racz N."/>
            <person name="Riley R."/>
            <person name="Savchenko A."/>
            <person name="Shiryaev A."/>
            <person name="Soop K."/>
            <person name="Spirin V."/>
            <person name="Szebenyi C."/>
            <person name="Tomsovsky M."/>
            <person name="Tulloss R.E."/>
            <person name="Uehling J."/>
            <person name="Grigoriev I.V."/>
            <person name="Vagvolgyi C."/>
            <person name="Papp T."/>
            <person name="Martin F.M."/>
            <person name="Miettinen O."/>
            <person name="Hibbett D.S."/>
            <person name="Nagy L.G."/>
        </authorList>
    </citation>
    <scope>NUCLEOTIDE SEQUENCE [LARGE SCALE GENOMIC DNA]</scope>
    <source>
        <strain evidence="2 3">CBS 962.96</strain>
    </source>
</reference>
<dbReference type="GO" id="GO:0000272">
    <property type="term" value="P:polysaccharide catabolic process"/>
    <property type="evidence" value="ECO:0007669"/>
    <property type="project" value="TreeGrafter"/>
</dbReference>
<name>A0A4S8MAX7_DENBC</name>
<feature type="domain" description="Alpha-L-arabinofuranosidase 1 catalytic" evidence="1">
    <location>
        <begin position="69"/>
        <end position="181"/>
    </location>
</feature>
<dbReference type="AlphaFoldDB" id="A0A4S8MAX7"/>
<evidence type="ECO:0000313" key="2">
    <source>
        <dbReference type="EMBL" id="THU99622.1"/>
    </source>
</evidence>
<dbReference type="Pfam" id="PF22848">
    <property type="entry name" value="ASD1_dom"/>
    <property type="match status" value="1"/>
</dbReference>
<dbReference type="PANTHER" id="PTHR43576">
    <property type="entry name" value="ALPHA-L-ARABINOFURANOSIDASE C-RELATED"/>
    <property type="match status" value="1"/>
</dbReference>
<dbReference type="SUPFAM" id="SSF51445">
    <property type="entry name" value="(Trans)glycosidases"/>
    <property type="match status" value="1"/>
</dbReference>
<organism evidence="2 3">
    <name type="scientific">Dendrothele bispora (strain CBS 962.96)</name>
    <dbReference type="NCBI Taxonomy" id="1314807"/>
    <lineage>
        <taxon>Eukaryota</taxon>
        <taxon>Fungi</taxon>
        <taxon>Dikarya</taxon>
        <taxon>Basidiomycota</taxon>
        <taxon>Agaricomycotina</taxon>
        <taxon>Agaricomycetes</taxon>
        <taxon>Agaricomycetidae</taxon>
        <taxon>Agaricales</taxon>
        <taxon>Agaricales incertae sedis</taxon>
        <taxon>Dendrothele</taxon>
    </lineage>
</organism>
<gene>
    <name evidence="2" type="ORF">K435DRAFT_794776</name>
</gene>
<dbReference type="PANTHER" id="PTHR43576:SF3">
    <property type="entry name" value="ALPHA-L-ARABINOFURANOSIDASE C"/>
    <property type="match status" value="1"/>
</dbReference>
<evidence type="ECO:0000259" key="1">
    <source>
        <dbReference type="Pfam" id="PF22848"/>
    </source>
</evidence>